<dbReference type="Proteomes" id="UP001597362">
    <property type="component" value="Unassembled WGS sequence"/>
</dbReference>
<dbReference type="EMBL" id="JBHUHO010000038">
    <property type="protein sequence ID" value="MFD2117234.1"/>
    <property type="molecule type" value="Genomic_DNA"/>
</dbReference>
<name>A0ABW4YNI8_9BACL</name>
<protein>
    <submittedName>
        <fullName evidence="1">Uncharacterized protein</fullName>
    </submittedName>
</protein>
<comment type="caution">
    <text evidence="1">The sequence shown here is derived from an EMBL/GenBank/DDBJ whole genome shotgun (WGS) entry which is preliminary data.</text>
</comment>
<reference evidence="2" key="1">
    <citation type="journal article" date="2019" name="Int. J. Syst. Evol. Microbiol.">
        <title>The Global Catalogue of Microorganisms (GCM) 10K type strain sequencing project: providing services to taxonomists for standard genome sequencing and annotation.</title>
        <authorList>
            <consortium name="The Broad Institute Genomics Platform"/>
            <consortium name="The Broad Institute Genome Sequencing Center for Infectious Disease"/>
            <person name="Wu L."/>
            <person name="Ma J."/>
        </authorList>
    </citation>
    <scope>NUCLEOTIDE SEQUENCE [LARGE SCALE GENOMIC DNA]</scope>
    <source>
        <strain evidence="2">GH52</strain>
    </source>
</reference>
<gene>
    <name evidence="1" type="ORF">ACFSJH_16010</name>
</gene>
<accession>A0ABW4YNI8</accession>
<sequence length="201" mass="22163">MNKKHIGIMVASLALAITIGGVVAVTVKEKRYDGQGFSTAVSSQATTLAEEFWNVDLIIRGTVVSEGETYSQDTGIATKRGNSMLITPATIQVDKVLYGEIDKTEITYLQHGSTDDPIESGKMVKPLEDVLLILNRTTTGAYWSYNFDDGIWRVKDGKVKSDSQSELLNSNGEKEQQLEKFIRKITKAAKNKKKSSDEPDI</sequence>
<evidence type="ECO:0000313" key="2">
    <source>
        <dbReference type="Proteomes" id="UP001597362"/>
    </source>
</evidence>
<organism evidence="1 2">
    <name type="scientific">Paenibacillus yanchengensis</name>
    <dbReference type="NCBI Taxonomy" id="2035833"/>
    <lineage>
        <taxon>Bacteria</taxon>
        <taxon>Bacillati</taxon>
        <taxon>Bacillota</taxon>
        <taxon>Bacilli</taxon>
        <taxon>Bacillales</taxon>
        <taxon>Paenibacillaceae</taxon>
        <taxon>Paenibacillus</taxon>
    </lineage>
</organism>
<proteinExistence type="predicted"/>
<keyword evidence="2" id="KW-1185">Reference proteome</keyword>
<dbReference type="RefSeq" id="WP_377774207.1">
    <property type="nucleotide sequence ID" value="NZ_JBHUHO010000038.1"/>
</dbReference>
<evidence type="ECO:0000313" key="1">
    <source>
        <dbReference type="EMBL" id="MFD2117234.1"/>
    </source>
</evidence>